<reference evidence="2" key="1">
    <citation type="journal article" date="2024" name="Proc. Natl. Acad. Sci. U.S.A.">
        <title>Extraordinary preservation of gene collinearity over three hundred million years revealed in homosporous lycophytes.</title>
        <authorList>
            <person name="Li C."/>
            <person name="Wickell D."/>
            <person name="Kuo L.Y."/>
            <person name="Chen X."/>
            <person name="Nie B."/>
            <person name="Liao X."/>
            <person name="Peng D."/>
            <person name="Ji J."/>
            <person name="Jenkins J."/>
            <person name="Williams M."/>
            <person name="Shu S."/>
            <person name="Plott C."/>
            <person name="Barry K."/>
            <person name="Rajasekar S."/>
            <person name="Grimwood J."/>
            <person name="Han X."/>
            <person name="Sun S."/>
            <person name="Hou Z."/>
            <person name="He W."/>
            <person name="Dai G."/>
            <person name="Sun C."/>
            <person name="Schmutz J."/>
            <person name="Leebens-Mack J.H."/>
            <person name="Li F.W."/>
            <person name="Wang L."/>
        </authorList>
    </citation>
    <scope>NUCLEOTIDE SEQUENCE [LARGE SCALE GENOMIC DNA]</scope>
    <source>
        <strain evidence="2">cv. PW_Plant_1</strain>
    </source>
</reference>
<name>A0ACC2C170_DIPCM</name>
<evidence type="ECO:0000313" key="1">
    <source>
        <dbReference type="EMBL" id="KAJ7535767.1"/>
    </source>
</evidence>
<gene>
    <name evidence="1" type="ORF">O6H91_12G045100</name>
</gene>
<dbReference type="EMBL" id="CM055103">
    <property type="protein sequence ID" value="KAJ7535767.1"/>
    <property type="molecule type" value="Genomic_DNA"/>
</dbReference>
<organism evidence="1 2">
    <name type="scientific">Diphasiastrum complanatum</name>
    <name type="common">Issler's clubmoss</name>
    <name type="synonym">Lycopodium complanatum</name>
    <dbReference type="NCBI Taxonomy" id="34168"/>
    <lineage>
        <taxon>Eukaryota</taxon>
        <taxon>Viridiplantae</taxon>
        <taxon>Streptophyta</taxon>
        <taxon>Embryophyta</taxon>
        <taxon>Tracheophyta</taxon>
        <taxon>Lycopodiopsida</taxon>
        <taxon>Lycopodiales</taxon>
        <taxon>Lycopodiaceae</taxon>
        <taxon>Lycopodioideae</taxon>
        <taxon>Diphasiastrum</taxon>
    </lineage>
</organism>
<comment type="caution">
    <text evidence="1">The sequence shown here is derived from an EMBL/GenBank/DDBJ whole genome shotgun (WGS) entry which is preliminary data.</text>
</comment>
<evidence type="ECO:0000313" key="2">
    <source>
        <dbReference type="Proteomes" id="UP001162992"/>
    </source>
</evidence>
<proteinExistence type="predicted"/>
<protein>
    <submittedName>
        <fullName evidence="1">Uncharacterized protein</fullName>
    </submittedName>
</protein>
<sequence>MHADAHNVIARRRKRLRRSEQTMQELENLGPIVLNLNNQKLTFDNGQWIADPALQMTEGGSQTEVKDLRREKRKLRKEVEKYMRKAEEMKTLKEKMNLLDFKYQLLLEMASLSL</sequence>
<dbReference type="Proteomes" id="UP001162992">
    <property type="component" value="Chromosome 12"/>
</dbReference>
<accession>A0ACC2C170</accession>
<keyword evidence="2" id="KW-1185">Reference proteome</keyword>